<comment type="caution">
    <text evidence="2">The sequence shown here is derived from an EMBL/GenBank/DDBJ whole genome shotgun (WGS) entry which is preliminary data.</text>
</comment>
<dbReference type="EMBL" id="BSXT01000245">
    <property type="protein sequence ID" value="GMF22150.1"/>
    <property type="molecule type" value="Genomic_DNA"/>
</dbReference>
<protein>
    <submittedName>
        <fullName evidence="2">Unnamed protein product</fullName>
    </submittedName>
</protein>
<organism evidence="2 3">
    <name type="scientific">Phytophthora fragariaefolia</name>
    <dbReference type="NCBI Taxonomy" id="1490495"/>
    <lineage>
        <taxon>Eukaryota</taxon>
        <taxon>Sar</taxon>
        <taxon>Stramenopiles</taxon>
        <taxon>Oomycota</taxon>
        <taxon>Peronosporomycetes</taxon>
        <taxon>Peronosporales</taxon>
        <taxon>Peronosporaceae</taxon>
        <taxon>Phytophthora</taxon>
    </lineage>
</organism>
<reference evidence="2" key="1">
    <citation type="submission" date="2023-04" db="EMBL/GenBank/DDBJ databases">
        <title>Phytophthora fragariaefolia NBRC 109709.</title>
        <authorList>
            <person name="Ichikawa N."/>
            <person name="Sato H."/>
            <person name="Tonouchi N."/>
        </authorList>
    </citation>
    <scope>NUCLEOTIDE SEQUENCE</scope>
    <source>
        <strain evidence="2">NBRC 109709</strain>
    </source>
</reference>
<proteinExistence type="predicted"/>
<accession>A0A9W6TYQ0</accession>
<dbReference type="OrthoDB" id="411211at2759"/>
<gene>
    <name evidence="2" type="ORF">Pfra01_000318300</name>
</gene>
<keyword evidence="3" id="KW-1185">Reference proteome</keyword>
<sequence>MREVSDPERVPQAVPKRNGLADGVPGACGVDTFSESCWSDLNAMQNGATPAATGFMVFVGDDYRSPGLPSPTKK</sequence>
<name>A0A9W6TYQ0_9STRA</name>
<evidence type="ECO:0000313" key="3">
    <source>
        <dbReference type="Proteomes" id="UP001165121"/>
    </source>
</evidence>
<dbReference type="AlphaFoldDB" id="A0A9W6TYQ0"/>
<feature type="region of interest" description="Disordered" evidence="1">
    <location>
        <begin position="1"/>
        <end position="21"/>
    </location>
</feature>
<dbReference type="Proteomes" id="UP001165121">
    <property type="component" value="Unassembled WGS sequence"/>
</dbReference>
<evidence type="ECO:0000256" key="1">
    <source>
        <dbReference type="SAM" id="MobiDB-lite"/>
    </source>
</evidence>
<evidence type="ECO:0000313" key="2">
    <source>
        <dbReference type="EMBL" id="GMF22150.1"/>
    </source>
</evidence>